<feature type="transmembrane region" description="Helical" evidence="6">
    <location>
        <begin position="244"/>
        <end position="262"/>
    </location>
</feature>
<dbReference type="PANTHER" id="PTHR30477:SF18">
    <property type="entry name" value="METAL TRANSPORT SYSTEM MEMBRANE PROTEIN CT_417-RELATED"/>
    <property type="match status" value="1"/>
</dbReference>
<sequence>MFEVLDFEFFRNALVAGALASVACGIIGTYVVVRRMVSVSGGISHAAFGGIGLGYFLGIDPLLGATGFTVAVALGMGALQLRVKQQMDTLIGAVWAAGMALGILFVYLTPGFAPDLFSYLFGNILLVPRGDILLMAALIVIIVAVVAYLYRELQAITFDPDYATVMNLPVERLSLLLLVLIALTVVMLIRVVGIILVIALLTLPAAISRLYTTRIWSMMLGAVGLGIVFSVTGIWLSYLFNVPSGATIILVSTAAYGGALGIERLRQTLTTAPREKTKKAA</sequence>
<keyword evidence="3 6" id="KW-0812">Transmembrane</keyword>
<evidence type="ECO:0000256" key="4">
    <source>
        <dbReference type="ARBA" id="ARBA00022989"/>
    </source>
</evidence>
<feature type="transmembrane region" description="Helical" evidence="6">
    <location>
        <begin position="175"/>
        <end position="203"/>
    </location>
</feature>
<dbReference type="InterPro" id="IPR001626">
    <property type="entry name" value="ABC_TroCD"/>
</dbReference>
<comment type="similarity">
    <text evidence="2">Belongs to the ABC-3 integral membrane protein family.</text>
</comment>
<evidence type="ECO:0000313" key="8">
    <source>
        <dbReference type="Proteomes" id="UP001626603"/>
    </source>
</evidence>
<feature type="transmembrane region" description="Helical" evidence="6">
    <location>
        <begin position="90"/>
        <end position="112"/>
    </location>
</feature>
<dbReference type="Gene3D" id="1.10.3470.10">
    <property type="entry name" value="ABC transporter involved in vitamin B12 uptake, BtuC"/>
    <property type="match status" value="1"/>
</dbReference>
<evidence type="ECO:0000313" key="7">
    <source>
        <dbReference type="EMBL" id="WOX55583.1"/>
    </source>
</evidence>
<dbReference type="InterPro" id="IPR037294">
    <property type="entry name" value="ABC_BtuC-like"/>
</dbReference>
<feature type="transmembrane region" description="Helical" evidence="6">
    <location>
        <begin position="215"/>
        <end position="238"/>
    </location>
</feature>
<dbReference type="GO" id="GO:0016020">
    <property type="term" value="C:membrane"/>
    <property type="evidence" value="ECO:0007669"/>
    <property type="project" value="UniProtKB-SubCell"/>
</dbReference>
<protein>
    <submittedName>
        <fullName evidence="7">Metal ABC transporter permease</fullName>
    </submittedName>
</protein>
<evidence type="ECO:0000256" key="5">
    <source>
        <dbReference type="ARBA" id="ARBA00023136"/>
    </source>
</evidence>
<keyword evidence="4 6" id="KW-1133">Transmembrane helix</keyword>
<feature type="transmembrane region" description="Helical" evidence="6">
    <location>
        <begin position="12"/>
        <end position="33"/>
    </location>
</feature>
<feature type="transmembrane region" description="Helical" evidence="6">
    <location>
        <begin position="53"/>
        <end position="78"/>
    </location>
</feature>
<comment type="subcellular location">
    <subcellularLocation>
        <location evidence="1">Membrane</location>
        <topology evidence="1">Multi-pass membrane protein</topology>
    </subcellularLocation>
</comment>
<organism evidence="7 8">
    <name type="scientific">Methanoculleus palmolei</name>
    <dbReference type="NCBI Taxonomy" id="72612"/>
    <lineage>
        <taxon>Archaea</taxon>
        <taxon>Methanobacteriati</taxon>
        <taxon>Methanobacteriota</taxon>
        <taxon>Stenosarchaea group</taxon>
        <taxon>Methanomicrobia</taxon>
        <taxon>Methanomicrobiales</taxon>
        <taxon>Methanomicrobiaceae</taxon>
        <taxon>Methanoculleus</taxon>
    </lineage>
</organism>
<accession>A0ABD8A7T5</accession>
<evidence type="ECO:0000256" key="2">
    <source>
        <dbReference type="ARBA" id="ARBA00008034"/>
    </source>
</evidence>
<keyword evidence="5 6" id="KW-0472">Membrane</keyword>
<dbReference type="EMBL" id="CP137641">
    <property type="protein sequence ID" value="WOX55583.1"/>
    <property type="molecule type" value="Genomic_DNA"/>
</dbReference>
<dbReference type="AlphaFoldDB" id="A0ABD8A7T5"/>
<keyword evidence="8" id="KW-1185">Reference proteome</keyword>
<dbReference type="PANTHER" id="PTHR30477">
    <property type="entry name" value="ABC-TRANSPORTER METAL-BINDING PROTEIN"/>
    <property type="match status" value="1"/>
</dbReference>
<evidence type="ECO:0000256" key="3">
    <source>
        <dbReference type="ARBA" id="ARBA00022692"/>
    </source>
</evidence>
<dbReference type="SUPFAM" id="SSF81345">
    <property type="entry name" value="ABC transporter involved in vitamin B12 uptake, BtuC"/>
    <property type="match status" value="1"/>
</dbReference>
<feature type="transmembrane region" description="Helical" evidence="6">
    <location>
        <begin position="132"/>
        <end position="150"/>
    </location>
</feature>
<name>A0ABD8A7T5_9EURY</name>
<dbReference type="Pfam" id="PF00950">
    <property type="entry name" value="ABC-3"/>
    <property type="match status" value="1"/>
</dbReference>
<reference evidence="7 8" key="1">
    <citation type="submission" date="2023-10" db="EMBL/GenBank/DDBJ databases">
        <title>The complete genome sequence of Methanoculleus palmolei DSM 4273.</title>
        <authorList>
            <person name="Lai S.-J."/>
            <person name="You Y.-T."/>
            <person name="Chen S.-C."/>
        </authorList>
    </citation>
    <scope>NUCLEOTIDE SEQUENCE [LARGE SCALE GENOMIC DNA]</scope>
    <source>
        <strain evidence="7 8">DSM 4273</strain>
    </source>
</reference>
<dbReference type="Proteomes" id="UP001626603">
    <property type="component" value="Chromosome"/>
</dbReference>
<proteinExistence type="inferred from homology"/>
<gene>
    <name evidence="7" type="ORF">R6Y95_08940</name>
</gene>
<dbReference type="CDD" id="cd06550">
    <property type="entry name" value="TM_ABC_iron-siderophores_like"/>
    <property type="match status" value="1"/>
</dbReference>
<evidence type="ECO:0000256" key="1">
    <source>
        <dbReference type="ARBA" id="ARBA00004141"/>
    </source>
</evidence>
<evidence type="ECO:0000256" key="6">
    <source>
        <dbReference type="SAM" id="Phobius"/>
    </source>
</evidence>